<dbReference type="STRING" id="1338436.LK10_17725"/>
<dbReference type="Proteomes" id="UP000030982">
    <property type="component" value="Unassembled WGS sequence"/>
</dbReference>
<evidence type="ECO:0000256" key="4">
    <source>
        <dbReference type="ARBA" id="ARBA00022692"/>
    </source>
</evidence>
<comment type="subcellular location">
    <subcellularLocation>
        <location evidence="1">Cell membrane</location>
    </subcellularLocation>
</comment>
<evidence type="ECO:0008006" key="10">
    <source>
        <dbReference type="Google" id="ProtNLM"/>
    </source>
</evidence>
<evidence type="ECO:0000256" key="7">
    <source>
        <dbReference type="SAM" id="Phobius"/>
    </source>
</evidence>
<protein>
    <recommendedName>
        <fullName evidence="10">DUF4190 domain-containing protein</fullName>
    </recommendedName>
</protein>
<evidence type="ECO:0000256" key="1">
    <source>
        <dbReference type="ARBA" id="ARBA00004236"/>
    </source>
</evidence>
<keyword evidence="6 7" id="KW-0472">Membrane</keyword>
<dbReference type="GO" id="GO:0005886">
    <property type="term" value="C:plasma membrane"/>
    <property type="evidence" value="ECO:0007669"/>
    <property type="project" value="UniProtKB-SubCell"/>
</dbReference>
<evidence type="ECO:0000256" key="6">
    <source>
        <dbReference type="ARBA" id="ARBA00023136"/>
    </source>
</evidence>
<dbReference type="OrthoDB" id="4932060at2"/>
<dbReference type="EMBL" id="JTDL01000145">
    <property type="protein sequence ID" value="KHL01003.1"/>
    <property type="molecule type" value="Genomic_DNA"/>
</dbReference>
<evidence type="ECO:0000313" key="8">
    <source>
        <dbReference type="EMBL" id="KHL01003.1"/>
    </source>
</evidence>
<keyword evidence="9" id="KW-1185">Reference proteome</keyword>
<accession>A0A0B2AGZ1</accession>
<dbReference type="Pfam" id="PF05423">
    <property type="entry name" value="Mycobact_memb"/>
    <property type="match status" value="1"/>
</dbReference>
<sequence length="211" mass="21159">MSTTPGSPTQQQPFYGTPQPRPSAALAIVSLVLGAIAILFSFMPVVNVVTFILAVAAFVCGLIALIRKLGGKAMAIIGLVLAAIAVIIAIIVDVIVAAAIGSAANEASKSIASYSAQASAQHAIEYKITTNGAASVNYWTPNGTSQATVSSAWTKDVTSTGFTSALVSVTSSDFQNASASVSCEIIIDGKSVAKNTGSGAGAMASCNATAQ</sequence>
<dbReference type="RefSeq" id="WP_043126590.1">
    <property type="nucleotide sequence ID" value="NZ_JTDL01000145.1"/>
</dbReference>
<keyword evidence="3" id="KW-1003">Cell membrane</keyword>
<comment type="caution">
    <text evidence="8">The sequence shown here is derived from an EMBL/GenBank/DDBJ whole genome shotgun (WGS) entry which is preliminary data.</text>
</comment>
<dbReference type="InterPro" id="IPR008693">
    <property type="entry name" value="MmpS"/>
</dbReference>
<gene>
    <name evidence="8" type="ORF">LK10_17725</name>
</gene>
<feature type="transmembrane region" description="Helical" evidence="7">
    <location>
        <begin position="73"/>
        <end position="100"/>
    </location>
</feature>
<comment type="similarity">
    <text evidence="2">Belongs to the MmpS family.</text>
</comment>
<feature type="transmembrane region" description="Helical" evidence="7">
    <location>
        <begin position="48"/>
        <end position="66"/>
    </location>
</feature>
<proteinExistence type="inferred from homology"/>
<dbReference type="Gene3D" id="2.60.40.2880">
    <property type="entry name" value="MmpS1-5, C-terminal soluble domain"/>
    <property type="match status" value="1"/>
</dbReference>
<dbReference type="AlphaFoldDB" id="A0A0B2AGZ1"/>
<reference evidence="8 9" key="1">
    <citation type="submission" date="2014-09" db="EMBL/GenBank/DDBJ databases">
        <title>Genome sequence of Sinomonas sp. MUSC 117.</title>
        <authorList>
            <person name="Lee L.-H."/>
        </authorList>
    </citation>
    <scope>NUCLEOTIDE SEQUENCE [LARGE SCALE GENOMIC DNA]</scope>
    <source>
        <strain evidence="8 9">MUSC 117</strain>
    </source>
</reference>
<evidence type="ECO:0000256" key="5">
    <source>
        <dbReference type="ARBA" id="ARBA00022989"/>
    </source>
</evidence>
<dbReference type="InterPro" id="IPR038468">
    <property type="entry name" value="MmpS_C"/>
</dbReference>
<keyword evidence="5 7" id="KW-1133">Transmembrane helix</keyword>
<evidence type="ECO:0000256" key="2">
    <source>
        <dbReference type="ARBA" id="ARBA00007531"/>
    </source>
</evidence>
<keyword evidence="4 7" id="KW-0812">Transmembrane</keyword>
<feature type="transmembrane region" description="Helical" evidence="7">
    <location>
        <begin position="24"/>
        <end position="42"/>
    </location>
</feature>
<evidence type="ECO:0000313" key="9">
    <source>
        <dbReference type="Proteomes" id="UP000030982"/>
    </source>
</evidence>
<name>A0A0B2AGZ1_9MICC</name>
<evidence type="ECO:0000256" key="3">
    <source>
        <dbReference type="ARBA" id="ARBA00022475"/>
    </source>
</evidence>
<organism evidence="8 9">
    <name type="scientific">Sinomonas humi</name>
    <dbReference type="NCBI Taxonomy" id="1338436"/>
    <lineage>
        <taxon>Bacteria</taxon>
        <taxon>Bacillati</taxon>
        <taxon>Actinomycetota</taxon>
        <taxon>Actinomycetes</taxon>
        <taxon>Micrococcales</taxon>
        <taxon>Micrococcaceae</taxon>
        <taxon>Sinomonas</taxon>
    </lineage>
</organism>